<name>A0A167XNX4_9HYPO</name>
<dbReference type="EMBL" id="AZHD01000003">
    <property type="protein sequence ID" value="OAA65207.1"/>
    <property type="molecule type" value="Genomic_DNA"/>
</dbReference>
<dbReference type="PANTHER" id="PTHR23502">
    <property type="entry name" value="MAJOR FACILITATOR SUPERFAMILY"/>
    <property type="match status" value="1"/>
</dbReference>
<feature type="transmembrane region" description="Helical" evidence="9">
    <location>
        <begin position="477"/>
        <end position="495"/>
    </location>
</feature>
<evidence type="ECO:0000313" key="11">
    <source>
        <dbReference type="EMBL" id="OAA65207.1"/>
    </source>
</evidence>
<evidence type="ECO:0000256" key="2">
    <source>
        <dbReference type="ARBA" id="ARBA00004236"/>
    </source>
</evidence>
<reference evidence="11 12" key="1">
    <citation type="journal article" date="2016" name="Genome Biol. Evol.">
        <title>Divergent and convergent evolution of fungal pathogenicity.</title>
        <authorList>
            <person name="Shang Y."/>
            <person name="Xiao G."/>
            <person name="Zheng P."/>
            <person name="Cen K."/>
            <person name="Zhan S."/>
            <person name="Wang C."/>
        </authorList>
    </citation>
    <scope>NUCLEOTIDE SEQUENCE [LARGE SCALE GENOMIC DNA]</scope>
    <source>
        <strain evidence="11 12">RCEF 264</strain>
    </source>
</reference>
<accession>A0A167XNX4</accession>
<dbReference type="CDD" id="cd17323">
    <property type="entry name" value="MFS_Tpo1_MDR_like"/>
    <property type="match status" value="1"/>
</dbReference>
<feature type="region of interest" description="Disordered" evidence="8">
    <location>
        <begin position="1"/>
        <end position="24"/>
    </location>
</feature>
<keyword evidence="5 9" id="KW-0812">Transmembrane</keyword>
<proteinExistence type="inferred from homology"/>
<dbReference type="PANTHER" id="PTHR23502:SF7">
    <property type="entry name" value="DRUG_PROTON ANTIPORTER YHK8-RELATED"/>
    <property type="match status" value="1"/>
</dbReference>
<gene>
    <name evidence="11" type="ORF">SPI_01994</name>
</gene>
<evidence type="ECO:0000313" key="12">
    <source>
        <dbReference type="Proteomes" id="UP000076874"/>
    </source>
</evidence>
<organism evidence="11 12">
    <name type="scientific">Niveomyces insectorum RCEF 264</name>
    <dbReference type="NCBI Taxonomy" id="1081102"/>
    <lineage>
        <taxon>Eukaryota</taxon>
        <taxon>Fungi</taxon>
        <taxon>Dikarya</taxon>
        <taxon>Ascomycota</taxon>
        <taxon>Pezizomycotina</taxon>
        <taxon>Sordariomycetes</taxon>
        <taxon>Hypocreomycetidae</taxon>
        <taxon>Hypocreales</taxon>
        <taxon>Cordycipitaceae</taxon>
        <taxon>Niveomyces</taxon>
    </lineage>
</organism>
<dbReference type="Proteomes" id="UP000076874">
    <property type="component" value="Unassembled WGS sequence"/>
</dbReference>
<dbReference type="Pfam" id="PF07690">
    <property type="entry name" value="MFS_1"/>
    <property type="match status" value="1"/>
</dbReference>
<feature type="compositionally biased region" description="Basic and acidic residues" evidence="8">
    <location>
        <begin position="13"/>
        <end position="24"/>
    </location>
</feature>
<feature type="transmembrane region" description="Helical" evidence="9">
    <location>
        <begin position="222"/>
        <end position="239"/>
    </location>
</feature>
<evidence type="ECO:0000256" key="1">
    <source>
        <dbReference type="ARBA" id="ARBA00004141"/>
    </source>
</evidence>
<feature type="region of interest" description="Disordered" evidence="8">
    <location>
        <begin position="42"/>
        <end position="133"/>
    </location>
</feature>
<feature type="compositionally biased region" description="Basic and acidic residues" evidence="8">
    <location>
        <begin position="59"/>
        <end position="68"/>
    </location>
</feature>
<feature type="transmembrane region" description="Helical" evidence="9">
    <location>
        <begin position="501"/>
        <end position="519"/>
    </location>
</feature>
<feature type="transmembrane region" description="Helical" evidence="9">
    <location>
        <begin position="427"/>
        <end position="449"/>
    </location>
</feature>
<dbReference type="GO" id="GO:0005886">
    <property type="term" value="C:plasma membrane"/>
    <property type="evidence" value="ECO:0007669"/>
    <property type="project" value="UniProtKB-SubCell"/>
</dbReference>
<evidence type="ECO:0000259" key="10">
    <source>
        <dbReference type="PROSITE" id="PS50850"/>
    </source>
</evidence>
<dbReference type="FunFam" id="1.20.1250.20:FF:000082">
    <property type="entry name" value="MFS multidrug transporter, putative"/>
    <property type="match status" value="1"/>
</dbReference>
<evidence type="ECO:0000256" key="6">
    <source>
        <dbReference type="ARBA" id="ARBA00022989"/>
    </source>
</evidence>
<dbReference type="OrthoDB" id="3561359at2759"/>
<evidence type="ECO:0000256" key="3">
    <source>
        <dbReference type="ARBA" id="ARBA00008335"/>
    </source>
</evidence>
<evidence type="ECO:0000256" key="7">
    <source>
        <dbReference type="ARBA" id="ARBA00023136"/>
    </source>
</evidence>
<feature type="transmembrane region" description="Helical" evidence="9">
    <location>
        <begin position="155"/>
        <end position="175"/>
    </location>
</feature>
<feature type="transmembrane region" description="Helical" evidence="9">
    <location>
        <begin position="310"/>
        <end position="330"/>
    </location>
</feature>
<dbReference type="Gene3D" id="1.20.1250.20">
    <property type="entry name" value="MFS general substrate transporter like domains"/>
    <property type="match status" value="1"/>
</dbReference>
<comment type="similarity">
    <text evidence="3">Belongs to the major facilitator superfamily.</text>
</comment>
<dbReference type="AlphaFoldDB" id="A0A167XNX4"/>
<feature type="transmembrane region" description="Helical" evidence="9">
    <location>
        <begin position="531"/>
        <end position="549"/>
    </location>
</feature>
<feature type="transmembrane region" description="Helical" evidence="9">
    <location>
        <begin position="394"/>
        <end position="415"/>
    </location>
</feature>
<dbReference type="SUPFAM" id="SSF103473">
    <property type="entry name" value="MFS general substrate transporter"/>
    <property type="match status" value="1"/>
</dbReference>
<feature type="transmembrane region" description="Helical" evidence="9">
    <location>
        <begin position="187"/>
        <end position="210"/>
    </location>
</feature>
<dbReference type="InterPro" id="IPR011701">
    <property type="entry name" value="MFS"/>
</dbReference>
<keyword evidence="4" id="KW-1003">Cell membrane</keyword>
<keyword evidence="6 9" id="KW-1133">Transmembrane helix</keyword>
<feature type="transmembrane region" description="Helical" evidence="9">
    <location>
        <begin position="555"/>
        <end position="576"/>
    </location>
</feature>
<protein>
    <submittedName>
        <fullName evidence="11">Major facilitator superfamily transporter multidrug resistance</fullName>
    </submittedName>
</protein>
<keyword evidence="12" id="KW-1185">Reference proteome</keyword>
<keyword evidence="7 9" id="KW-0472">Membrane</keyword>
<dbReference type="InterPro" id="IPR036259">
    <property type="entry name" value="MFS_trans_sf"/>
</dbReference>
<feature type="transmembrane region" description="Helical" evidence="9">
    <location>
        <begin position="251"/>
        <end position="272"/>
    </location>
</feature>
<evidence type="ECO:0000256" key="5">
    <source>
        <dbReference type="ARBA" id="ARBA00022692"/>
    </source>
</evidence>
<feature type="compositionally biased region" description="Acidic residues" evidence="8">
    <location>
        <begin position="1"/>
        <end position="11"/>
    </location>
</feature>
<dbReference type="STRING" id="1081102.A0A167XNX4"/>
<comment type="caution">
    <text evidence="11">The sequence shown here is derived from an EMBL/GenBank/DDBJ whole genome shotgun (WGS) entry which is preliminary data.</text>
</comment>
<dbReference type="GO" id="GO:0022857">
    <property type="term" value="F:transmembrane transporter activity"/>
    <property type="evidence" value="ECO:0007669"/>
    <property type="project" value="InterPro"/>
</dbReference>
<comment type="subcellular location">
    <subcellularLocation>
        <location evidence="2">Cell membrane</location>
    </subcellularLocation>
    <subcellularLocation>
        <location evidence="1">Membrane</location>
        <topology evidence="1">Multi-pass membrane protein</topology>
    </subcellularLocation>
</comment>
<evidence type="ECO:0000256" key="4">
    <source>
        <dbReference type="ARBA" id="ARBA00022475"/>
    </source>
</evidence>
<evidence type="ECO:0000256" key="9">
    <source>
        <dbReference type="SAM" id="Phobius"/>
    </source>
</evidence>
<evidence type="ECO:0000256" key="8">
    <source>
        <dbReference type="SAM" id="MobiDB-lite"/>
    </source>
</evidence>
<sequence>METDPEMDVDGGYDARETEREAELEKRIEAAEENMRRSFHLYRSHSRAEAETAAAAAAAERDRPRIDDSGEDAVSAPSASDTAVVDEDEKRLPPARSHNSTDRRIGGDEEASPGQDAIVSPSVPSPSEKDPYEVVWDGGDADPLCPRSMSTWRKWMLVAITCMGSTCVTCASSIYTSSYDGMDAEFHSSRIVATLGLSTFVLGIALGPAWSPLSEFYGRRPIYIGSFLLFTVWIIPSAVAQNMATMIVARFFQGFTGSAFLSVSGGTVGDLFTRDTMQAPMAVFSCAPFIGPSVGPLVGGFINSYASWRWTHYVLIIWSVCELALLVLLVPETYHPVLLRNKAHRLRRTTGDGRWHAPLETAAQNKSIARTVGWALLRPFQLLASEPMCLALDLYSALLLGVLYLFFGAFPLVFVKNHGFNLWQTGLSFMGLFVGIAGAGMLFWVWAGVRDRLIARRRRATGNPAARSEPEDRLPSLMVGTVLVPIGLFMFGWTSYPSVPWILPIIGSSIFALGWVDAYELYAASALAGNAFVRCLFAAAFPLFGVQMYEKLGDQWATSLLAFLSLAMMPFPFLFFKYGKTLRGRSKYAVS</sequence>
<feature type="transmembrane region" description="Helical" evidence="9">
    <location>
        <begin position="279"/>
        <end position="298"/>
    </location>
</feature>
<dbReference type="InterPro" id="IPR020846">
    <property type="entry name" value="MFS_dom"/>
</dbReference>
<dbReference type="PROSITE" id="PS50850">
    <property type="entry name" value="MFS"/>
    <property type="match status" value="1"/>
</dbReference>
<feature type="domain" description="Major facilitator superfamily (MFS) profile" evidence="10">
    <location>
        <begin position="157"/>
        <end position="591"/>
    </location>
</feature>